<comment type="caution">
    <text evidence="2">The sequence shown here is derived from an EMBL/GenBank/DDBJ whole genome shotgun (WGS) entry which is preliminary data.</text>
</comment>
<evidence type="ECO:0000256" key="1">
    <source>
        <dbReference type="SAM" id="Phobius"/>
    </source>
</evidence>
<evidence type="ECO:0000313" key="2">
    <source>
        <dbReference type="EMBL" id="MPC48428.1"/>
    </source>
</evidence>
<keyword evidence="1" id="KW-0812">Transmembrane</keyword>
<accession>A0A5B7FU47</accession>
<gene>
    <name evidence="2" type="ORF">E2C01_042201</name>
</gene>
<reference evidence="2 3" key="1">
    <citation type="submission" date="2019-05" db="EMBL/GenBank/DDBJ databases">
        <title>Another draft genome of Portunus trituberculatus and its Hox gene families provides insights of decapod evolution.</title>
        <authorList>
            <person name="Jeong J.-H."/>
            <person name="Song I."/>
            <person name="Kim S."/>
            <person name="Choi T."/>
            <person name="Kim D."/>
            <person name="Ryu S."/>
            <person name="Kim W."/>
        </authorList>
    </citation>
    <scope>NUCLEOTIDE SEQUENCE [LARGE SCALE GENOMIC DNA]</scope>
    <source>
        <tissue evidence="2">Muscle</tissue>
    </source>
</reference>
<keyword evidence="3" id="KW-1185">Reference proteome</keyword>
<evidence type="ECO:0000313" key="3">
    <source>
        <dbReference type="Proteomes" id="UP000324222"/>
    </source>
</evidence>
<feature type="transmembrane region" description="Helical" evidence="1">
    <location>
        <begin position="36"/>
        <end position="56"/>
    </location>
</feature>
<proteinExistence type="predicted"/>
<feature type="transmembrane region" description="Helical" evidence="1">
    <location>
        <begin position="84"/>
        <end position="103"/>
    </location>
</feature>
<protein>
    <submittedName>
        <fullName evidence="2">Uncharacterized protein</fullName>
    </submittedName>
</protein>
<dbReference type="Proteomes" id="UP000324222">
    <property type="component" value="Unassembled WGS sequence"/>
</dbReference>
<keyword evidence="1" id="KW-0472">Membrane</keyword>
<keyword evidence="1" id="KW-1133">Transmembrane helix</keyword>
<name>A0A5B7FU47_PORTR</name>
<dbReference type="EMBL" id="VSRR010008276">
    <property type="protein sequence ID" value="MPC48428.1"/>
    <property type="molecule type" value="Genomic_DNA"/>
</dbReference>
<dbReference type="AlphaFoldDB" id="A0A5B7FU47"/>
<sequence>MNKKSISSAREAHVKTLLIFSVAFENSRSEGVKWSCVWILVLFVRLATCLGGSQLYEKKKELHITDNTRIIPLMDELMDPDKCFFSFSGFLNGTSLILFRGYFSVKYNICFTAPCFQISAVLH</sequence>
<organism evidence="2 3">
    <name type="scientific">Portunus trituberculatus</name>
    <name type="common">Swimming crab</name>
    <name type="synonym">Neptunus trituberculatus</name>
    <dbReference type="NCBI Taxonomy" id="210409"/>
    <lineage>
        <taxon>Eukaryota</taxon>
        <taxon>Metazoa</taxon>
        <taxon>Ecdysozoa</taxon>
        <taxon>Arthropoda</taxon>
        <taxon>Crustacea</taxon>
        <taxon>Multicrustacea</taxon>
        <taxon>Malacostraca</taxon>
        <taxon>Eumalacostraca</taxon>
        <taxon>Eucarida</taxon>
        <taxon>Decapoda</taxon>
        <taxon>Pleocyemata</taxon>
        <taxon>Brachyura</taxon>
        <taxon>Eubrachyura</taxon>
        <taxon>Portunoidea</taxon>
        <taxon>Portunidae</taxon>
        <taxon>Portuninae</taxon>
        <taxon>Portunus</taxon>
    </lineage>
</organism>